<protein>
    <recommendedName>
        <fullName evidence="3">Phospholipase D-like domain-containing protein</fullName>
    </recommendedName>
</protein>
<reference evidence="1 2" key="1">
    <citation type="journal article" date="2019" name="Nat. Med.">
        <title>A library of human gut bacterial isolates paired with longitudinal multiomics data enables mechanistic microbiome research.</title>
        <authorList>
            <person name="Poyet M."/>
            <person name="Groussin M."/>
            <person name="Gibbons S.M."/>
            <person name="Avila-Pacheco J."/>
            <person name="Jiang X."/>
            <person name="Kearney S.M."/>
            <person name="Perrotta A.R."/>
            <person name="Berdy B."/>
            <person name="Zhao S."/>
            <person name="Lieberman T.D."/>
            <person name="Swanson P.K."/>
            <person name="Smith M."/>
            <person name="Roesemann S."/>
            <person name="Alexander J.E."/>
            <person name="Rich S.A."/>
            <person name="Livny J."/>
            <person name="Vlamakis H."/>
            <person name="Clish C."/>
            <person name="Bullock K."/>
            <person name="Deik A."/>
            <person name="Scott J."/>
            <person name="Pierce K.A."/>
            <person name="Xavier R.J."/>
            <person name="Alm E.J."/>
        </authorList>
    </citation>
    <scope>NUCLEOTIDE SEQUENCE [LARGE SCALE GENOMIC DNA]</scope>
    <source>
        <strain evidence="1 2">BIOML-A156</strain>
    </source>
</reference>
<dbReference type="EMBL" id="WCRS01000016">
    <property type="protein sequence ID" value="KAB4470854.1"/>
    <property type="molecule type" value="Genomic_DNA"/>
</dbReference>
<dbReference type="Proteomes" id="UP000488521">
    <property type="component" value="Unassembled WGS sequence"/>
</dbReference>
<comment type="caution">
    <text evidence="1">The sequence shown here is derived from an EMBL/GenBank/DDBJ whole genome shotgun (WGS) entry which is preliminary data.</text>
</comment>
<proteinExistence type="predicted"/>
<dbReference type="Gene3D" id="3.30.870.10">
    <property type="entry name" value="Endonuclease Chain A"/>
    <property type="match status" value="1"/>
</dbReference>
<name>A0A6I0SDL8_BACT4</name>
<evidence type="ECO:0000313" key="1">
    <source>
        <dbReference type="EMBL" id="KAB4470854.1"/>
    </source>
</evidence>
<organism evidence="1 2">
    <name type="scientific">Bacteroides thetaiotaomicron</name>
    <dbReference type="NCBI Taxonomy" id="818"/>
    <lineage>
        <taxon>Bacteria</taxon>
        <taxon>Pseudomonadati</taxon>
        <taxon>Bacteroidota</taxon>
        <taxon>Bacteroidia</taxon>
        <taxon>Bacteroidales</taxon>
        <taxon>Bacteroidaceae</taxon>
        <taxon>Bacteroides</taxon>
    </lineage>
</organism>
<evidence type="ECO:0008006" key="3">
    <source>
        <dbReference type="Google" id="ProtNLM"/>
    </source>
</evidence>
<sequence length="155" mass="17494">MYKRRLKGYASVGYKIQQSDSKDLFGVGQSAIFTGKNYQDSFFADLLNASKSIIISATKLWFAKRVPILELLAELSARGVEVIVFTRQLSDKDKMLLSGVQVNVKEKLSLHASIIDKSVVWYGSVNYLGYNAEDNHTMRIMESSIAEEVIEILYE</sequence>
<accession>A0A6I0SDL8</accession>
<evidence type="ECO:0000313" key="2">
    <source>
        <dbReference type="Proteomes" id="UP000488521"/>
    </source>
</evidence>
<dbReference type="AlphaFoldDB" id="A0A6I0SDL8"/>
<dbReference type="SUPFAM" id="SSF56024">
    <property type="entry name" value="Phospholipase D/nuclease"/>
    <property type="match status" value="1"/>
</dbReference>
<dbReference type="CDD" id="cd09126">
    <property type="entry name" value="PLDc_C_DEXD_like"/>
    <property type="match status" value="1"/>
</dbReference>
<gene>
    <name evidence="1" type="ORF">GAN59_18730</name>
</gene>